<reference evidence="2" key="1">
    <citation type="submission" date="2006-05" db="EMBL/GenBank/DDBJ databases">
        <title>Annotation of the draft genome assembly of Desulfuromonas acetoxidans DSM 684.</title>
        <authorList>
            <consortium name="US DOE Joint Genome Institute (JGI-ORNL)"/>
            <person name="Larimer F."/>
            <person name="Land M."/>
            <person name="Hauser L."/>
        </authorList>
    </citation>
    <scope>NUCLEOTIDE SEQUENCE [LARGE SCALE GENOMIC DNA]</scope>
    <source>
        <strain evidence="2">DSM 684</strain>
    </source>
</reference>
<dbReference type="GO" id="GO:0006313">
    <property type="term" value="P:DNA transposition"/>
    <property type="evidence" value="ECO:0007669"/>
    <property type="project" value="InterPro"/>
</dbReference>
<dbReference type="InterPro" id="IPR009084">
    <property type="entry name" value="B_transpositn_C"/>
</dbReference>
<name>Q1JYS0_DESA6</name>
<dbReference type="EMBL" id="AAEW02000011">
    <property type="protein sequence ID" value="EAT15345.1"/>
    <property type="molecule type" value="Genomic_DNA"/>
</dbReference>
<dbReference type="OrthoDB" id="9797061at2"/>
<reference evidence="2" key="2">
    <citation type="submission" date="2006-05" db="EMBL/GenBank/DDBJ databases">
        <title>Sequencing of the draft genome and assembly of Desulfuromonas acetoxidans DSM 684.</title>
        <authorList>
            <consortium name="US DOE Joint Genome Institute (JGI-PGF)"/>
            <person name="Copeland A."/>
            <person name="Lucas S."/>
            <person name="Lapidus A."/>
            <person name="Barry K."/>
            <person name="Detter J.C."/>
            <person name="Glavina del Rio T."/>
            <person name="Hammon N."/>
            <person name="Israni S."/>
            <person name="Dalin E."/>
            <person name="Tice H."/>
            <person name="Bruce D."/>
            <person name="Pitluck S."/>
            <person name="Richardson P."/>
        </authorList>
    </citation>
    <scope>NUCLEOTIDE SEQUENCE [LARGE SCALE GENOMIC DNA]</scope>
    <source>
        <strain evidence="2">DSM 684</strain>
    </source>
</reference>
<keyword evidence="3" id="KW-1185">Reference proteome</keyword>
<dbReference type="PANTHER" id="PTHR35894:SF5">
    <property type="entry name" value="MU-LIKE PROPHAGE FLUMU DNA TRANSPOSITION PROTEIN B"/>
    <property type="match status" value="1"/>
</dbReference>
<dbReference type="InterPro" id="IPR027417">
    <property type="entry name" value="P-loop_NTPase"/>
</dbReference>
<accession>Q1JYS0</accession>
<dbReference type="Gene3D" id="1.10.260.40">
    <property type="entry name" value="lambda repressor-like DNA-binding domains"/>
    <property type="match status" value="1"/>
</dbReference>
<dbReference type="InterPro" id="IPR049945">
    <property type="entry name" value="AAA_22"/>
</dbReference>
<dbReference type="GO" id="GO:0003677">
    <property type="term" value="F:DNA binding"/>
    <property type="evidence" value="ECO:0007669"/>
    <property type="project" value="InterPro"/>
</dbReference>
<dbReference type="GO" id="GO:0016887">
    <property type="term" value="F:ATP hydrolysis activity"/>
    <property type="evidence" value="ECO:0007669"/>
    <property type="project" value="InterPro"/>
</dbReference>
<dbReference type="SUPFAM" id="SSF47681">
    <property type="entry name" value="C-terminal domain of B transposition protein"/>
    <property type="match status" value="1"/>
</dbReference>
<proteinExistence type="predicted"/>
<sequence>MDNSAATVLSPDFGNEAELQPSVKTQIQQVLDNEEIKQSQIAREAGLTAPVLSSWLKGNYKGDNKAVEAKLNQWLAARGRKAEVSMVFPKAPEWIDTPTAKKVTSVLTYAQLAGDIAVIYGGAGLGKTCTLKAYAEQSPNVWVVTMSPAHGGVASTLEEIAEVLGLRGIPGRAVRLQRELVRKLSGTGGLLVIDEAQHLNVNSLEAIRSLHDATGVGLALVGNESVYARLTGGSRSATFAQLFSRLGKRLRLNKPRKEDVVAVANSFSVAGDQEQKALYEISQKPGALRGVVKTLRLATMFAAGDNEAVQLEHIRAAWHDLGGANS</sequence>
<dbReference type="InterPro" id="IPR052026">
    <property type="entry name" value="ExeA_AAA_ATPase_DNA-bind"/>
</dbReference>
<dbReference type="InterPro" id="IPR036733">
    <property type="entry name" value="B_transposit_C_sf"/>
</dbReference>
<dbReference type="Proteomes" id="UP000005695">
    <property type="component" value="Unassembled WGS sequence"/>
</dbReference>
<feature type="domain" description="AAA+ ATPase" evidence="1">
    <location>
        <begin position="113"/>
        <end position="256"/>
    </location>
</feature>
<dbReference type="InterPro" id="IPR010982">
    <property type="entry name" value="Lambda_DNA-bd_dom_sf"/>
</dbReference>
<dbReference type="Gene3D" id="3.40.50.300">
    <property type="entry name" value="P-loop containing nucleotide triphosphate hydrolases"/>
    <property type="match status" value="1"/>
</dbReference>
<comment type="caution">
    <text evidence="2">The sequence shown here is derived from an EMBL/GenBank/DDBJ whole genome shotgun (WGS) entry which is preliminary data.</text>
</comment>
<evidence type="ECO:0000313" key="3">
    <source>
        <dbReference type="Proteomes" id="UP000005695"/>
    </source>
</evidence>
<dbReference type="InterPro" id="IPR003593">
    <property type="entry name" value="AAA+_ATPase"/>
</dbReference>
<dbReference type="PANTHER" id="PTHR35894">
    <property type="entry name" value="GENERAL SECRETION PATHWAY PROTEIN A-RELATED"/>
    <property type="match status" value="1"/>
</dbReference>
<gene>
    <name evidence="2" type="ORF">Dace_1009</name>
</gene>
<dbReference type="Gene3D" id="1.10.1180.10">
    <property type="entry name" value="B transposition protein, C-terminal domain"/>
    <property type="match status" value="1"/>
</dbReference>
<dbReference type="SUPFAM" id="SSF52540">
    <property type="entry name" value="P-loop containing nucleoside triphosphate hydrolases"/>
    <property type="match status" value="1"/>
</dbReference>
<dbReference type="AlphaFoldDB" id="Q1JYS0"/>
<protein>
    <submittedName>
        <fullName evidence="2">ATPase</fullName>
    </submittedName>
</protein>
<organism evidence="2 3">
    <name type="scientific">Desulfuromonas acetoxidans (strain DSM 684 / 11070)</name>
    <dbReference type="NCBI Taxonomy" id="281689"/>
    <lineage>
        <taxon>Bacteria</taxon>
        <taxon>Pseudomonadati</taxon>
        <taxon>Thermodesulfobacteriota</taxon>
        <taxon>Desulfuromonadia</taxon>
        <taxon>Desulfuromonadales</taxon>
        <taxon>Desulfuromonadaceae</taxon>
        <taxon>Desulfuromonas</taxon>
    </lineage>
</organism>
<dbReference type="Pfam" id="PF13401">
    <property type="entry name" value="AAA_22"/>
    <property type="match status" value="1"/>
</dbReference>
<evidence type="ECO:0000259" key="1">
    <source>
        <dbReference type="SMART" id="SM00382"/>
    </source>
</evidence>
<dbReference type="RefSeq" id="WP_006001017.1">
    <property type="nucleotide sequence ID" value="NZ_AAEW02000011.1"/>
</dbReference>
<dbReference type="Pfam" id="PF09077">
    <property type="entry name" value="Phage-MuB_C"/>
    <property type="match status" value="1"/>
</dbReference>
<evidence type="ECO:0000313" key="2">
    <source>
        <dbReference type="EMBL" id="EAT15345.1"/>
    </source>
</evidence>
<dbReference type="SMART" id="SM00382">
    <property type="entry name" value="AAA"/>
    <property type="match status" value="1"/>
</dbReference>